<organism evidence="1 2">
    <name type="scientific">Racocetra persica</name>
    <dbReference type="NCBI Taxonomy" id="160502"/>
    <lineage>
        <taxon>Eukaryota</taxon>
        <taxon>Fungi</taxon>
        <taxon>Fungi incertae sedis</taxon>
        <taxon>Mucoromycota</taxon>
        <taxon>Glomeromycotina</taxon>
        <taxon>Glomeromycetes</taxon>
        <taxon>Diversisporales</taxon>
        <taxon>Gigasporaceae</taxon>
        <taxon>Racocetra</taxon>
    </lineage>
</organism>
<feature type="non-terminal residue" evidence="1">
    <location>
        <position position="64"/>
    </location>
</feature>
<gene>
    <name evidence="1" type="ORF">RPERSI_LOCUS24339</name>
</gene>
<comment type="caution">
    <text evidence="1">The sequence shown here is derived from an EMBL/GenBank/DDBJ whole genome shotgun (WGS) entry which is preliminary data.</text>
</comment>
<accession>A0ACA9RX86</accession>
<dbReference type="EMBL" id="CAJVQC010077898">
    <property type="protein sequence ID" value="CAG8815922.1"/>
    <property type="molecule type" value="Genomic_DNA"/>
</dbReference>
<evidence type="ECO:0000313" key="1">
    <source>
        <dbReference type="EMBL" id="CAG8815922.1"/>
    </source>
</evidence>
<evidence type="ECO:0000313" key="2">
    <source>
        <dbReference type="Proteomes" id="UP000789920"/>
    </source>
</evidence>
<protein>
    <submittedName>
        <fullName evidence="1">5843_t:CDS:1</fullName>
    </submittedName>
</protein>
<sequence>MSRLFSLITTASTSVKQVKGKARLRLAFLGGLLVKITSEVEDNRSTSGHTCDSYQLGIETYGRR</sequence>
<reference evidence="1" key="1">
    <citation type="submission" date="2021-06" db="EMBL/GenBank/DDBJ databases">
        <authorList>
            <person name="Kallberg Y."/>
            <person name="Tangrot J."/>
            <person name="Rosling A."/>
        </authorList>
    </citation>
    <scope>NUCLEOTIDE SEQUENCE</scope>
    <source>
        <strain evidence="1">MA461A</strain>
    </source>
</reference>
<keyword evidence="2" id="KW-1185">Reference proteome</keyword>
<dbReference type="Proteomes" id="UP000789920">
    <property type="component" value="Unassembled WGS sequence"/>
</dbReference>
<proteinExistence type="predicted"/>
<name>A0ACA9RX86_9GLOM</name>